<feature type="signal peptide" evidence="5">
    <location>
        <begin position="1"/>
        <end position="33"/>
    </location>
</feature>
<keyword evidence="1" id="KW-0479">Metal-binding</keyword>
<dbReference type="PANTHER" id="PTHR33021">
    <property type="entry name" value="BLUE COPPER PROTEIN"/>
    <property type="match status" value="1"/>
</dbReference>
<dbReference type="CDD" id="cd11013">
    <property type="entry name" value="Plantacyanin"/>
    <property type="match status" value="1"/>
</dbReference>
<dbReference type="SUPFAM" id="SSF49503">
    <property type="entry name" value="Cupredoxins"/>
    <property type="match status" value="1"/>
</dbReference>
<sequence length="129" mass="13103">MMGQGRSSSVAQAMATLLLALLCLLLNSGVSNAATYTVGGSNGWAVGVTSWPNGKKFQAGDVLVFNYSPSTHNVVQVGAAGYSGCSAPSGAKVFNSGSDRVTLSRGTTYFICSLASHCQSGMKLAVTAT</sequence>
<feature type="domain" description="Phytocyanin" evidence="6">
    <location>
        <begin position="34"/>
        <end position="129"/>
    </location>
</feature>
<dbReference type="EMBL" id="LR862150">
    <property type="protein sequence ID" value="CAD1832643.1"/>
    <property type="molecule type" value="Genomic_DNA"/>
</dbReference>
<protein>
    <recommendedName>
        <fullName evidence="4">Plantacyanin</fullName>
    </recommendedName>
</protein>
<proteinExistence type="predicted"/>
<dbReference type="GO" id="GO:0046872">
    <property type="term" value="F:metal ion binding"/>
    <property type="evidence" value="ECO:0007669"/>
    <property type="project" value="UniProtKB-KW"/>
</dbReference>
<evidence type="ECO:0000256" key="4">
    <source>
        <dbReference type="ARBA" id="ARBA00082491"/>
    </source>
</evidence>
<evidence type="ECO:0000256" key="5">
    <source>
        <dbReference type="SAM" id="SignalP"/>
    </source>
</evidence>
<dbReference type="Pfam" id="PF02298">
    <property type="entry name" value="Cu_bind_like"/>
    <property type="match status" value="1"/>
</dbReference>
<accession>A0A6V7PPP3</accession>
<dbReference type="PROSITE" id="PS51485">
    <property type="entry name" value="PHYTOCYANIN"/>
    <property type="match status" value="1"/>
</dbReference>
<keyword evidence="3" id="KW-1015">Disulfide bond</keyword>
<evidence type="ECO:0000256" key="3">
    <source>
        <dbReference type="ARBA" id="ARBA00023157"/>
    </source>
</evidence>
<dbReference type="Gene3D" id="2.60.40.420">
    <property type="entry name" value="Cupredoxins - blue copper proteins"/>
    <property type="match status" value="1"/>
</dbReference>
<dbReference type="GO" id="GO:0009055">
    <property type="term" value="F:electron transfer activity"/>
    <property type="evidence" value="ECO:0007669"/>
    <property type="project" value="InterPro"/>
</dbReference>
<dbReference type="InterPro" id="IPR041844">
    <property type="entry name" value="Plantacyanin"/>
</dbReference>
<dbReference type="InterPro" id="IPR003245">
    <property type="entry name" value="Phytocyanin_dom"/>
</dbReference>
<dbReference type="PANTHER" id="PTHR33021:SF9">
    <property type="entry name" value="PUTATIVE, EXPRESSED-RELATED"/>
    <property type="match status" value="1"/>
</dbReference>
<dbReference type="FunFam" id="2.60.40.420:FF:000013">
    <property type="entry name" value="basic blue protein-like"/>
    <property type="match status" value="1"/>
</dbReference>
<keyword evidence="5" id="KW-0732">Signal</keyword>
<evidence type="ECO:0000313" key="7">
    <source>
        <dbReference type="EMBL" id="CAD1832643.1"/>
    </source>
</evidence>
<evidence type="ECO:0000256" key="1">
    <source>
        <dbReference type="ARBA" id="ARBA00022723"/>
    </source>
</evidence>
<dbReference type="GO" id="GO:0005886">
    <property type="term" value="C:plasma membrane"/>
    <property type="evidence" value="ECO:0007669"/>
    <property type="project" value="TreeGrafter"/>
</dbReference>
<reference evidence="7" key="1">
    <citation type="submission" date="2020-07" db="EMBL/GenBank/DDBJ databases">
        <authorList>
            <person name="Lin J."/>
        </authorList>
    </citation>
    <scope>NUCLEOTIDE SEQUENCE</scope>
</reference>
<dbReference type="InterPro" id="IPR008972">
    <property type="entry name" value="Cupredoxin"/>
</dbReference>
<keyword evidence="2" id="KW-0186">Copper</keyword>
<evidence type="ECO:0000256" key="2">
    <source>
        <dbReference type="ARBA" id="ARBA00023008"/>
    </source>
</evidence>
<name>A0A6V7PPP3_ANACO</name>
<organism evidence="7">
    <name type="scientific">Ananas comosus var. bracteatus</name>
    <name type="common">red pineapple</name>
    <dbReference type="NCBI Taxonomy" id="296719"/>
    <lineage>
        <taxon>Eukaryota</taxon>
        <taxon>Viridiplantae</taxon>
        <taxon>Streptophyta</taxon>
        <taxon>Embryophyta</taxon>
        <taxon>Tracheophyta</taxon>
        <taxon>Spermatophyta</taxon>
        <taxon>Magnoliopsida</taxon>
        <taxon>Liliopsida</taxon>
        <taxon>Poales</taxon>
        <taxon>Bromeliaceae</taxon>
        <taxon>Bromelioideae</taxon>
        <taxon>Ananas</taxon>
    </lineage>
</organism>
<dbReference type="InterPro" id="IPR039391">
    <property type="entry name" value="Phytocyanin-like"/>
</dbReference>
<gene>
    <name evidence="7" type="ORF">CB5_LOCUS15854</name>
</gene>
<feature type="chain" id="PRO_5028391404" description="Plantacyanin" evidence="5">
    <location>
        <begin position="34"/>
        <end position="129"/>
    </location>
</feature>
<dbReference type="AlphaFoldDB" id="A0A6V7PPP3"/>
<evidence type="ECO:0000259" key="6">
    <source>
        <dbReference type="PROSITE" id="PS51485"/>
    </source>
</evidence>